<dbReference type="NCBIfam" id="TIGR00393">
    <property type="entry name" value="kpsF"/>
    <property type="match status" value="1"/>
</dbReference>
<dbReference type="FunFam" id="3.40.50.10490:FF:000011">
    <property type="entry name" value="Arabinose 5-phosphate isomerase"/>
    <property type="match status" value="1"/>
</dbReference>
<dbReference type="OrthoDB" id="9762536at2"/>
<dbReference type="GO" id="GO:0097367">
    <property type="term" value="F:carbohydrate derivative binding"/>
    <property type="evidence" value="ECO:0007669"/>
    <property type="project" value="InterPro"/>
</dbReference>
<feature type="site" description="Catalytically relevant" evidence="6">
    <location>
        <position position="117"/>
    </location>
</feature>
<dbReference type="PROSITE" id="PS51464">
    <property type="entry name" value="SIS"/>
    <property type="match status" value="1"/>
</dbReference>
<dbReference type="InterPro" id="IPR046348">
    <property type="entry name" value="SIS_dom_sf"/>
</dbReference>
<organism evidence="10 11">
    <name type="scientific">Bartonella quintana (strain Toulouse)</name>
    <name type="common">Rochalimaea quintana</name>
    <dbReference type="NCBI Taxonomy" id="283165"/>
    <lineage>
        <taxon>Bacteria</taxon>
        <taxon>Pseudomonadati</taxon>
        <taxon>Pseudomonadota</taxon>
        <taxon>Alphaproteobacteria</taxon>
        <taxon>Hyphomicrobiales</taxon>
        <taxon>Bartonellaceae</taxon>
        <taxon>Bartonella</taxon>
    </lineage>
</organism>
<comment type="similarity">
    <text evidence="1 4">Belongs to the SIS family. GutQ/KpsF subfamily.</text>
</comment>
<dbReference type="InterPro" id="IPR035474">
    <property type="entry name" value="SIS_Kpsf"/>
</dbReference>
<feature type="site" description="Catalytically relevant" evidence="6">
    <location>
        <position position="158"/>
    </location>
</feature>
<sequence>MTIQSSGMLGFQSAVTSALKTLASEKQGLEALEAALLGNLSSSFEVAVQTIKNANGHVVITGLGKSGHIGTKIAATLASTGTPAFFVHAAEANHGDLGMIGSDDVILALSWSGETLELSGIINHAARFRTPLIAMTSGEHSVLARQADIVLLLPKIEEACPHGLAPTTSTVVQLAMGDALAVALLEMRGFTATDFKIYHPGGSLGAHLKYVRDIMHVGDSIPLVVQGTTMTEAMNVLVAKHFGCVGVVNQRGELIGIVTDGDLARNIHFNLSKFNVDEVMTKDPKIVEPNTLVGAATAFINDHHIGAFFVVEDKKPLGIVHFHDLLRIGAA</sequence>
<evidence type="ECO:0000259" key="8">
    <source>
        <dbReference type="PROSITE" id="PS51371"/>
    </source>
</evidence>
<keyword evidence="3 7" id="KW-0129">CBS domain</keyword>
<dbReference type="InterPro" id="IPR004800">
    <property type="entry name" value="KdsD/KpsF-type"/>
</dbReference>
<dbReference type="PANTHER" id="PTHR42745">
    <property type="match status" value="1"/>
</dbReference>
<evidence type="ECO:0000313" key="11">
    <source>
        <dbReference type="Proteomes" id="UP000000597"/>
    </source>
</evidence>
<keyword evidence="2" id="KW-0677">Repeat</keyword>
<dbReference type="PROSITE" id="PS51371">
    <property type="entry name" value="CBS"/>
    <property type="match status" value="2"/>
</dbReference>
<dbReference type="InterPro" id="IPR046342">
    <property type="entry name" value="CBS_dom_sf"/>
</dbReference>
<dbReference type="InterPro" id="IPR001347">
    <property type="entry name" value="SIS_dom"/>
</dbReference>
<dbReference type="InterPro" id="IPR000644">
    <property type="entry name" value="CBS_dom"/>
</dbReference>
<feature type="domain" description="CBS" evidence="8">
    <location>
        <begin position="280"/>
        <end position="331"/>
    </location>
</feature>
<dbReference type="Pfam" id="PF01380">
    <property type="entry name" value="SIS"/>
    <property type="match status" value="1"/>
</dbReference>
<evidence type="ECO:0000256" key="4">
    <source>
        <dbReference type="PIRNR" id="PIRNR004692"/>
    </source>
</evidence>
<keyword evidence="5" id="KW-0479">Metal-binding</keyword>
<dbReference type="GO" id="GO:1901135">
    <property type="term" value="P:carbohydrate derivative metabolic process"/>
    <property type="evidence" value="ECO:0007669"/>
    <property type="project" value="InterPro"/>
</dbReference>
<dbReference type="eggNOG" id="COG0794">
    <property type="taxonomic scope" value="Bacteria"/>
</dbReference>
<dbReference type="HOGENOM" id="CLU_040681_13_1_5"/>
<dbReference type="KEGG" id="bqu:BQ01650"/>
<dbReference type="SMART" id="SM00116">
    <property type="entry name" value="CBS"/>
    <property type="match status" value="2"/>
</dbReference>
<dbReference type="GO" id="GO:0005975">
    <property type="term" value="P:carbohydrate metabolic process"/>
    <property type="evidence" value="ECO:0007669"/>
    <property type="project" value="InterPro"/>
</dbReference>
<evidence type="ECO:0000256" key="6">
    <source>
        <dbReference type="PIRSR" id="PIRSR004692-3"/>
    </source>
</evidence>
<gene>
    <name evidence="10" type="ordered locus">BQ01650</name>
</gene>
<dbReference type="GO" id="GO:0046872">
    <property type="term" value="F:metal ion binding"/>
    <property type="evidence" value="ECO:0007669"/>
    <property type="project" value="UniProtKB-KW"/>
</dbReference>
<dbReference type="SUPFAM" id="SSF53697">
    <property type="entry name" value="SIS domain"/>
    <property type="match status" value="1"/>
</dbReference>
<dbReference type="Gene3D" id="3.10.580.10">
    <property type="entry name" value="CBS-domain"/>
    <property type="match status" value="1"/>
</dbReference>
<dbReference type="EMBL" id="BX897700">
    <property type="protein sequence ID" value="CAF25668.1"/>
    <property type="molecule type" value="Genomic_DNA"/>
</dbReference>
<dbReference type="GO" id="GO:0019146">
    <property type="term" value="F:arabinose-5-phosphate isomerase activity"/>
    <property type="evidence" value="ECO:0007669"/>
    <property type="project" value="UniProtKB-ARBA"/>
</dbReference>
<dbReference type="Gene3D" id="3.40.50.10490">
    <property type="entry name" value="Glucose-6-phosphate isomerase like protein, domain 1"/>
    <property type="match status" value="1"/>
</dbReference>
<dbReference type="InterPro" id="IPR050986">
    <property type="entry name" value="GutQ/KpsF_isomerases"/>
</dbReference>
<dbReference type="Proteomes" id="UP000000597">
    <property type="component" value="Chromosome"/>
</dbReference>
<proteinExistence type="inferred from homology"/>
<evidence type="ECO:0000256" key="1">
    <source>
        <dbReference type="ARBA" id="ARBA00008165"/>
    </source>
</evidence>
<dbReference type="eggNOG" id="COG0517">
    <property type="taxonomic scope" value="Bacteria"/>
</dbReference>
<evidence type="ECO:0000313" key="10">
    <source>
        <dbReference type="EMBL" id="CAF25668.1"/>
    </source>
</evidence>
<feature type="site" description="Catalytically relevant" evidence="6">
    <location>
        <position position="199"/>
    </location>
</feature>
<evidence type="ECO:0000256" key="3">
    <source>
        <dbReference type="ARBA" id="ARBA00023122"/>
    </source>
</evidence>
<evidence type="ECO:0000259" key="9">
    <source>
        <dbReference type="PROSITE" id="PS51464"/>
    </source>
</evidence>
<feature type="binding site" evidence="5">
    <location>
        <position position="88"/>
    </location>
    <ligand>
        <name>Zn(2+)</name>
        <dbReference type="ChEBI" id="CHEBI:29105"/>
    </ligand>
</feature>
<dbReference type="CDD" id="cd04604">
    <property type="entry name" value="CBS_pair_SIS_assoc"/>
    <property type="match status" value="1"/>
</dbReference>
<dbReference type="CDD" id="cd05014">
    <property type="entry name" value="SIS_Kpsf"/>
    <property type="match status" value="1"/>
</dbReference>
<evidence type="ECO:0000256" key="2">
    <source>
        <dbReference type="ARBA" id="ARBA00022737"/>
    </source>
</evidence>
<dbReference type="PIRSF" id="PIRSF004692">
    <property type="entry name" value="KdsD_KpsF"/>
    <property type="match status" value="1"/>
</dbReference>
<dbReference type="AlphaFoldDB" id="A0A0H3LT98"/>
<dbReference type="RefSeq" id="WP_011178983.1">
    <property type="nucleotide sequence ID" value="NC_005955.1"/>
</dbReference>
<feature type="site" description="Catalytically relevant" evidence="6">
    <location>
        <position position="65"/>
    </location>
</feature>
<evidence type="ECO:0000256" key="5">
    <source>
        <dbReference type="PIRSR" id="PIRSR004692-2"/>
    </source>
</evidence>
<feature type="domain" description="CBS" evidence="8">
    <location>
        <begin position="215"/>
        <end position="273"/>
    </location>
</feature>
<feature type="domain" description="SIS" evidence="9">
    <location>
        <begin position="47"/>
        <end position="190"/>
    </location>
</feature>
<protein>
    <submittedName>
        <fullName evidence="10">Polysialic acid capsule expression protein</fullName>
    </submittedName>
</protein>
<name>A0A0H3LT98_BARQU</name>
<reference evidence="10 11" key="1">
    <citation type="journal article" date="2004" name="Proc. Natl. Acad. Sci. U.S.A.">
        <title>The louse-borne human pathogen Bartonella quintana is a genomic derivative of the zoonotic agent Bartonella henselae.</title>
        <authorList>
            <person name="Alsmark U.C.M."/>
            <person name="Frank A.C."/>
            <person name="Karlberg E.O."/>
            <person name="Legault B.-A."/>
            <person name="Ardell D.H."/>
            <person name="Canbaeck B."/>
            <person name="Eriksson A.-S."/>
            <person name="Naeslund A.K."/>
            <person name="Handley S.A."/>
            <person name="Huvet M."/>
            <person name="La Scola B."/>
            <person name="Holmberg M."/>
            <person name="Andersson S.G.E."/>
        </authorList>
    </citation>
    <scope>NUCLEOTIDE SEQUENCE [LARGE SCALE GENOMIC DNA]</scope>
    <source>
        <strain evidence="10 11">Toulouse</strain>
    </source>
</reference>
<dbReference type="Pfam" id="PF00571">
    <property type="entry name" value="CBS"/>
    <property type="match status" value="2"/>
</dbReference>
<dbReference type="PANTHER" id="PTHR42745:SF1">
    <property type="entry name" value="ARABINOSE 5-PHOSPHATE ISOMERASE KDSD"/>
    <property type="match status" value="1"/>
</dbReference>
<evidence type="ECO:0000256" key="7">
    <source>
        <dbReference type="PROSITE-ProRule" id="PRU00703"/>
    </source>
</evidence>
<accession>A0A0H3LT98</accession>
<keyword evidence="5" id="KW-0862">Zinc</keyword>